<protein>
    <submittedName>
        <fullName evidence="1">Uncharacterized protein</fullName>
    </submittedName>
</protein>
<proteinExistence type="predicted"/>
<name>A0A0K2XPM8_HELHE</name>
<accession>A0A0K2XPM8</accession>
<sequence length="42" mass="4695">MFVFKYSFILSASTALSPIVTLDHFFQMHPQKGHARVGNGVD</sequence>
<evidence type="ECO:0000313" key="1">
    <source>
        <dbReference type="EMBL" id="CRI34831.1"/>
    </source>
</evidence>
<evidence type="ECO:0000313" key="2">
    <source>
        <dbReference type="Proteomes" id="UP000046090"/>
    </source>
</evidence>
<dbReference type="AlphaFoldDB" id="A0A0K2XPM8"/>
<gene>
    <name evidence="1" type="ORF">HHE01_06320</name>
</gene>
<reference evidence="2" key="1">
    <citation type="submission" date="2014-12" db="EMBL/GenBank/DDBJ databases">
        <authorList>
            <person name="Smet A."/>
        </authorList>
    </citation>
    <scope>NUCLEOTIDE SEQUENCE [LARGE SCALE GENOMIC DNA]</scope>
</reference>
<dbReference type="EMBL" id="CDMK01000002">
    <property type="protein sequence ID" value="CRI34831.1"/>
    <property type="molecule type" value="Genomic_DNA"/>
</dbReference>
<dbReference type="Proteomes" id="UP000046090">
    <property type="component" value="Unassembled WGS sequence"/>
</dbReference>
<keyword evidence="2" id="KW-1185">Reference proteome</keyword>
<organism evidence="1 2">
    <name type="scientific">Helicobacter heilmannii</name>
    <dbReference type="NCBI Taxonomy" id="35817"/>
    <lineage>
        <taxon>Bacteria</taxon>
        <taxon>Pseudomonadati</taxon>
        <taxon>Campylobacterota</taxon>
        <taxon>Epsilonproteobacteria</taxon>
        <taxon>Campylobacterales</taxon>
        <taxon>Helicobacteraceae</taxon>
        <taxon>Helicobacter</taxon>
    </lineage>
</organism>